<keyword evidence="7" id="KW-1185">Reference proteome</keyword>
<dbReference type="eggNOG" id="arCOG00922">
    <property type="taxonomic scope" value="Archaea"/>
</dbReference>
<dbReference type="GO" id="GO:0016887">
    <property type="term" value="F:ATP hydrolysis activity"/>
    <property type="evidence" value="ECO:0007669"/>
    <property type="project" value="InterPro"/>
</dbReference>
<keyword evidence="3" id="KW-0067">ATP-binding</keyword>
<evidence type="ECO:0000256" key="2">
    <source>
        <dbReference type="ARBA" id="ARBA00022741"/>
    </source>
</evidence>
<organism evidence="6 7">
    <name type="scientific">Aeropyrum pernix (strain ATCC 700893 / DSM 11879 / JCM 9820 / NBRC 100138 / K1)</name>
    <dbReference type="NCBI Taxonomy" id="272557"/>
    <lineage>
        <taxon>Archaea</taxon>
        <taxon>Thermoproteota</taxon>
        <taxon>Thermoprotei</taxon>
        <taxon>Desulfurococcales</taxon>
        <taxon>Desulfurococcaceae</taxon>
        <taxon>Aeropyrum</taxon>
    </lineage>
</organism>
<feature type="domain" description="ABC transporter" evidence="5">
    <location>
        <begin position="11"/>
        <end position="247"/>
    </location>
</feature>
<dbReference type="EnsemblBacteria" id="BAA80243">
    <property type="protein sequence ID" value="BAA80243"/>
    <property type="gene ID" value="APE_1253"/>
</dbReference>
<keyword evidence="1" id="KW-0813">Transport</keyword>
<dbReference type="InterPro" id="IPR015854">
    <property type="entry name" value="ABC_transpr_LolD-like"/>
</dbReference>
<dbReference type="PROSITE" id="PS00211">
    <property type="entry name" value="ABC_TRANSPORTER_1"/>
    <property type="match status" value="1"/>
</dbReference>
<reference evidence="6 7" key="1">
    <citation type="journal article" date="1999" name="DNA Res.">
        <title>Complete genome sequence of an aerobic hyper-thermophilic crenarchaeon, Aeropyrum pernix K1.</title>
        <authorList>
            <person name="Kawarabayasi Y."/>
            <person name="Hino Y."/>
            <person name="Horikawa H."/>
            <person name="Yamazaki S."/>
            <person name="Haikawa Y."/>
            <person name="Jin-no K."/>
            <person name="Takahashi M."/>
            <person name="Sekine M."/>
            <person name="Baba S."/>
            <person name="Ankai A."/>
            <person name="Kosugi H."/>
            <person name="Hosoyama A."/>
            <person name="Fukui S."/>
            <person name="Nagai Y."/>
            <person name="Nishijima K."/>
            <person name="Nakazawa H."/>
            <person name="Takamiya M."/>
            <person name="Masuda S."/>
            <person name="Funahashi T."/>
            <person name="Tanaka T."/>
            <person name="Kudoh Y."/>
            <person name="Yamazaki J."/>
            <person name="Kushida N."/>
            <person name="Oguchi A."/>
            <person name="Aoki K."/>
            <person name="Kubota K."/>
            <person name="Nakamura Y."/>
            <person name="Nomura N."/>
            <person name="Sako Y."/>
            <person name="Kikuchi H."/>
        </authorList>
    </citation>
    <scope>NUCLEOTIDE SEQUENCE [LARGE SCALE GENOMIC DNA]</scope>
    <source>
        <strain evidence="7">ATCC 700893 / DSM 11879 / JCM 9820 / NBRC 100138 / K1</strain>
    </source>
</reference>
<dbReference type="SMART" id="SM00382">
    <property type="entry name" value="AAA"/>
    <property type="match status" value="1"/>
</dbReference>
<keyword evidence="4" id="KW-0175">Coiled coil</keyword>
<keyword evidence="2" id="KW-0547">Nucleotide-binding</keyword>
<gene>
    <name evidence="6" type="ordered locus">APE_1253</name>
</gene>
<evidence type="ECO:0000256" key="4">
    <source>
        <dbReference type="SAM" id="Coils"/>
    </source>
</evidence>
<dbReference type="InterPro" id="IPR003593">
    <property type="entry name" value="AAA+_ATPase"/>
</dbReference>
<evidence type="ECO:0000313" key="6">
    <source>
        <dbReference type="EMBL" id="BAA80243.1"/>
    </source>
</evidence>
<dbReference type="InterPro" id="IPR003439">
    <property type="entry name" value="ABC_transporter-like_ATP-bd"/>
</dbReference>
<dbReference type="SUPFAM" id="SSF52540">
    <property type="entry name" value="P-loop containing nucleoside triphosphate hydrolases"/>
    <property type="match status" value="1"/>
</dbReference>
<dbReference type="FunFam" id="3.40.50.300:FF:000032">
    <property type="entry name" value="Export ABC transporter ATP-binding protein"/>
    <property type="match status" value="1"/>
</dbReference>
<protein>
    <recommendedName>
        <fullName evidence="5">ABC transporter domain-containing protein</fullName>
    </recommendedName>
</protein>
<dbReference type="GO" id="GO:0022857">
    <property type="term" value="F:transmembrane transporter activity"/>
    <property type="evidence" value="ECO:0007669"/>
    <property type="project" value="TreeGrafter"/>
</dbReference>
<evidence type="ECO:0000256" key="3">
    <source>
        <dbReference type="ARBA" id="ARBA00022840"/>
    </source>
</evidence>
<dbReference type="RefSeq" id="WP_010866259.1">
    <property type="nucleotide sequence ID" value="NC_000854.2"/>
</dbReference>
<sequence length="306" mass="33268">MAGIGGEDLAVVVEGVVKIYESRGERIVALREVSLSVARGEVLAIMGPSGSGKTTLLNIIAGVDRPNAGRVIVDGFEVSSAGGEELRRFRLERVGYVFQQHNLIPTLTALENILLPMALAGKANRLRGQELLRRVGLGGKERRYPEELSGGEQQRLAVAVALANDPPIIVADEPTGELDIATGERIVRILLEEAHSRGKTVVLTTHDPRVARMADRVAVIEDGRLRGVYSPSRIAGATGFGEVEAEKAVEAVMRRILDDAERRLREAEDRFRRGEVGIDALVETYTRVKALREAVREELSRLGITG</sequence>
<dbReference type="Proteomes" id="UP000002518">
    <property type="component" value="Chromosome"/>
</dbReference>
<dbReference type="InterPro" id="IPR027417">
    <property type="entry name" value="P-loop_NTPase"/>
</dbReference>
<dbReference type="Gene3D" id="3.40.50.300">
    <property type="entry name" value="P-loop containing nucleotide triphosphate hydrolases"/>
    <property type="match status" value="1"/>
</dbReference>
<accession>Q9YCK4</accession>
<name>Q9YCK4_AERPE</name>
<dbReference type="PIR" id="E72598">
    <property type="entry name" value="E72598"/>
</dbReference>
<proteinExistence type="predicted"/>
<dbReference type="STRING" id="272557.APE_1253"/>
<dbReference type="CDD" id="cd03255">
    <property type="entry name" value="ABC_MJ0796_LolCDE_FtsE"/>
    <property type="match status" value="1"/>
</dbReference>
<dbReference type="PATRIC" id="fig|272557.25.peg.862"/>
<feature type="coiled-coil region" evidence="4">
    <location>
        <begin position="250"/>
        <end position="277"/>
    </location>
</feature>
<dbReference type="Pfam" id="PF00005">
    <property type="entry name" value="ABC_tran"/>
    <property type="match status" value="1"/>
</dbReference>
<evidence type="ECO:0000313" key="7">
    <source>
        <dbReference type="Proteomes" id="UP000002518"/>
    </source>
</evidence>
<dbReference type="PANTHER" id="PTHR24220">
    <property type="entry name" value="IMPORT ATP-BINDING PROTEIN"/>
    <property type="match status" value="1"/>
</dbReference>
<dbReference type="GO" id="GO:0098796">
    <property type="term" value="C:membrane protein complex"/>
    <property type="evidence" value="ECO:0007669"/>
    <property type="project" value="UniProtKB-ARBA"/>
</dbReference>
<dbReference type="GO" id="GO:0005524">
    <property type="term" value="F:ATP binding"/>
    <property type="evidence" value="ECO:0007669"/>
    <property type="project" value="UniProtKB-KW"/>
</dbReference>
<dbReference type="PANTHER" id="PTHR24220:SF86">
    <property type="entry name" value="ABC TRANSPORTER ABCH.1"/>
    <property type="match status" value="1"/>
</dbReference>
<dbReference type="InterPro" id="IPR017871">
    <property type="entry name" value="ABC_transporter-like_CS"/>
</dbReference>
<evidence type="ECO:0000259" key="5">
    <source>
        <dbReference type="PROSITE" id="PS50893"/>
    </source>
</evidence>
<dbReference type="EMBL" id="BA000002">
    <property type="protein sequence ID" value="BAA80243.1"/>
    <property type="molecule type" value="Genomic_DNA"/>
</dbReference>
<dbReference type="AlphaFoldDB" id="Q9YCK4"/>
<dbReference type="KEGG" id="ape:APE_1253"/>
<dbReference type="GO" id="GO:0005886">
    <property type="term" value="C:plasma membrane"/>
    <property type="evidence" value="ECO:0007669"/>
    <property type="project" value="TreeGrafter"/>
</dbReference>
<dbReference type="InterPro" id="IPR017911">
    <property type="entry name" value="MacB-like_ATP-bd"/>
</dbReference>
<dbReference type="GeneID" id="1445897"/>
<evidence type="ECO:0000256" key="1">
    <source>
        <dbReference type="ARBA" id="ARBA00022448"/>
    </source>
</evidence>
<dbReference type="PROSITE" id="PS50893">
    <property type="entry name" value="ABC_TRANSPORTER_2"/>
    <property type="match status" value="1"/>
</dbReference>